<dbReference type="Gene3D" id="3.20.20.300">
    <property type="entry name" value="Glycoside hydrolase, family 3, N-terminal domain"/>
    <property type="match status" value="1"/>
</dbReference>
<evidence type="ECO:0000256" key="4">
    <source>
        <dbReference type="ARBA" id="ARBA00012744"/>
    </source>
</evidence>
<gene>
    <name evidence="14" type="ORF">SAMN02745202_00470</name>
</gene>
<dbReference type="FunFam" id="3.40.50.1700:FF:000004">
    <property type="entry name" value="Periplasmic beta-glucosidase"/>
    <property type="match status" value="1"/>
</dbReference>
<dbReference type="GO" id="GO:0008422">
    <property type="term" value="F:beta-glucosidase activity"/>
    <property type="evidence" value="ECO:0007669"/>
    <property type="project" value="UniProtKB-EC"/>
</dbReference>
<dbReference type="GO" id="GO:0005975">
    <property type="term" value="P:carbohydrate metabolic process"/>
    <property type="evidence" value="ECO:0007669"/>
    <property type="project" value="InterPro"/>
</dbReference>
<dbReference type="Pfam" id="PF01915">
    <property type="entry name" value="Glyco_hydro_3_C"/>
    <property type="match status" value="1"/>
</dbReference>
<feature type="domain" description="Fibronectin type III-like" evidence="13">
    <location>
        <begin position="688"/>
        <end position="757"/>
    </location>
</feature>
<dbReference type="InterPro" id="IPR013783">
    <property type="entry name" value="Ig-like_fold"/>
</dbReference>
<dbReference type="GO" id="GO:0042597">
    <property type="term" value="C:periplasmic space"/>
    <property type="evidence" value="ECO:0007669"/>
    <property type="project" value="UniProtKB-SubCell"/>
</dbReference>
<dbReference type="Proteomes" id="UP000190065">
    <property type="component" value="Unassembled WGS sequence"/>
</dbReference>
<keyword evidence="9 11" id="KW-0326">Glycosidase</keyword>
<evidence type="ECO:0000256" key="9">
    <source>
        <dbReference type="ARBA" id="ARBA00023295"/>
    </source>
</evidence>
<dbReference type="Gene3D" id="3.40.50.1700">
    <property type="entry name" value="Glycoside hydrolase family 3 C-terminal domain"/>
    <property type="match status" value="1"/>
</dbReference>
<evidence type="ECO:0000313" key="15">
    <source>
        <dbReference type="Proteomes" id="UP000190065"/>
    </source>
</evidence>
<dbReference type="EMBL" id="FUXK01000004">
    <property type="protein sequence ID" value="SJZ56385.1"/>
    <property type="molecule type" value="Genomic_DNA"/>
</dbReference>
<evidence type="ECO:0000256" key="2">
    <source>
        <dbReference type="ARBA" id="ARBA00004418"/>
    </source>
</evidence>
<evidence type="ECO:0000256" key="5">
    <source>
        <dbReference type="ARBA" id="ARBA00022729"/>
    </source>
</evidence>
<proteinExistence type="inferred from homology"/>
<dbReference type="InterPro" id="IPR036962">
    <property type="entry name" value="Glyco_hydro_3_N_sf"/>
</dbReference>
<dbReference type="PANTHER" id="PTHR42715:SF10">
    <property type="entry name" value="BETA-GLUCOSIDASE"/>
    <property type="match status" value="1"/>
</dbReference>
<dbReference type="SUPFAM" id="SSF52279">
    <property type="entry name" value="Beta-D-glucan exohydrolase, C-terminal domain"/>
    <property type="match status" value="1"/>
</dbReference>
<comment type="catalytic activity">
    <reaction evidence="1">
        <text>Hydrolysis of terminal, non-reducing beta-D-glucosyl residues with release of beta-D-glucose.</text>
        <dbReference type="EC" id="3.2.1.21"/>
    </reaction>
</comment>
<keyword evidence="6" id="KW-0574">Periplasm</keyword>
<sequence length="768" mass="85068">MKKIQLISLLLLAALAGKAQTDGTRFIDELMAKMTLDEKIGQLNLTSAYDFVSAKTVNAKDQNIALINQGQVGAFYGLKDIDRMRSLQQLAMKRKNKIPFFFGMDVIHGLETTYPIPLAMASSWNPDLIRDYARHASMEATSLGINWLFSPMVDIAHDARWGRVAEGAGEDPYLGGIMARSYVEGYQGTAQIPMSIHSAIACVKHYALYGAAESGRDYNTVLMDRPTMMNLYMRPYYEACKAGAGSYMTAFNEFEGVPATANHYLIHDLLRTQWGFKGLVVTDATAIQEMTVHGIGDLQEVSARALKAGVDLDMNSQGFLKTLKKSLQEGKVSEEDINKACRHVLEMKWRLGLFQDPFRYLNKDRARQNVYTTEMKAHSRRVAQECQVLLKNDQQLLPLAPNKRIAVVGPFANNAEDMQGSWAMSSHSKESVTIYEGIKEAVAEAGGSVTTAQGSWIVSDSLTESTLVNGLLGFFIPNYKPVAVHERPLKALIQEAVNAAKEADIIVACLGESNAMNGEGASRADISIPEPQRELLRSLKETGKPVVLVLTTGRPLTLTWENDHIPAILCSWSLGDQAGRAIADVLFGKVNPSGKLTMSFPRQVGQCPIYYNHKSTGRPHPDHAPYRKFTSCYIDVVNAPLYPFGYGLSYTSFQYTPVQLSRATMNRDKGSVMATVNVTNTGTREGMTTVQLYIHAKQSTSTRPVKELRAFRKINLKAGEKQTVNFTLTPEDLKYFNHDLQYVCEPGSYDIMVGDNSENVQTAELKVL</sequence>
<dbReference type="InterPro" id="IPR019800">
    <property type="entry name" value="Glyco_hydro_3_AS"/>
</dbReference>
<dbReference type="InterPro" id="IPR017853">
    <property type="entry name" value="GH"/>
</dbReference>
<dbReference type="Gene3D" id="2.60.40.10">
    <property type="entry name" value="Immunoglobulins"/>
    <property type="match status" value="1"/>
</dbReference>
<dbReference type="PANTHER" id="PTHR42715">
    <property type="entry name" value="BETA-GLUCOSIDASE"/>
    <property type="match status" value="1"/>
</dbReference>
<dbReference type="InterPro" id="IPR050288">
    <property type="entry name" value="Cellulose_deg_GH3"/>
</dbReference>
<dbReference type="RefSeq" id="WP_078805457.1">
    <property type="nucleotide sequence ID" value="NZ_FUXK01000004.1"/>
</dbReference>
<dbReference type="PROSITE" id="PS00775">
    <property type="entry name" value="GLYCOSYL_HYDROL_F3"/>
    <property type="match status" value="1"/>
</dbReference>
<dbReference type="InterPro" id="IPR002772">
    <property type="entry name" value="Glyco_hydro_3_C"/>
</dbReference>
<dbReference type="Pfam" id="PF14310">
    <property type="entry name" value="Fn3-like"/>
    <property type="match status" value="1"/>
</dbReference>
<dbReference type="PRINTS" id="PR00133">
    <property type="entry name" value="GLHYDRLASE3"/>
</dbReference>
<comment type="subcellular location">
    <subcellularLocation>
        <location evidence="2">Periplasm</location>
    </subcellularLocation>
</comment>
<dbReference type="InterPro" id="IPR036881">
    <property type="entry name" value="Glyco_hydro_3_C_sf"/>
</dbReference>
<evidence type="ECO:0000256" key="7">
    <source>
        <dbReference type="ARBA" id="ARBA00022801"/>
    </source>
</evidence>
<evidence type="ECO:0000256" key="10">
    <source>
        <dbReference type="ARBA" id="ARBA00067498"/>
    </source>
</evidence>
<protein>
    <recommendedName>
        <fullName evidence="10">Periplasmic beta-glucosidase</fullName>
        <ecNumber evidence="4">3.2.1.21</ecNumber>
    </recommendedName>
</protein>
<dbReference type="FunFam" id="2.60.40.10:FF:000495">
    <property type="entry name" value="Periplasmic beta-glucosidase"/>
    <property type="match status" value="1"/>
</dbReference>
<reference evidence="14 15" key="1">
    <citation type="submission" date="2017-02" db="EMBL/GenBank/DDBJ databases">
        <authorList>
            <person name="Peterson S.W."/>
        </authorList>
    </citation>
    <scope>NUCLEOTIDE SEQUENCE [LARGE SCALE GENOMIC DNA]</scope>
    <source>
        <strain evidence="14 15">ATCC 43324</strain>
    </source>
</reference>
<accession>A0A1T4LNW1</accession>
<feature type="chain" id="PRO_5012029636" description="Periplasmic beta-glucosidase" evidence="12">
    <location>
        <begin position="22"/>
        <end position="768"/>
    </location>
</feature>
<evidence type="ECO:0000256" key="12">
    <source>
        <dbReference type="SAM" id="SignalP"/>
    </source>
</evidence>
<evidence type="ECO:0000313" key="14">
    <source>
        <dbReference type="EMBL" id="SJZ56385.1"/>
    </source>
</evidence>
<dbReference type="EC" id="3.2.1.21" evidence="4"/>
<evidence type="ECO:0000256" key="6">
    <source>
        <dbReference type="ARBA" id="ARBA00022764"/>
    </source>
</evidence>
<evidence type="ECO:0000256" key="8">
    <source>
        <dbReference type="ARBA" id="ARBA00023277"/>
    </source>
</evidence>
<name>A0A1T4LNW1_9BACT</name>
<dbReference type="InterPro" id="IPR026891">
    <property type="entry name" value="Fn3-like"/>
</dbReference>
<evidence type="ECO:0000256" key="3">
    <source>
        <dbReference type="ARBA" id="ARBA00005336"/>
    </source>
</evidence>
<evidence type="ECO:0000259" key="13">
    <source>
        <dbReference type="SMART" id="SM01217"/>
    </source>
</evidence>
<dbReference type="SUPFAM" id="SSF51445">
    <property type="entry name" value="(Trans)glycosidases"/>
    <property type="match status" value="1"/>
</dbReference>
<comment type="similarity">
    <text evidence="3 11">Belongs to the glycosyl hydrolase 3 family.</text>
</comment>
<dbReference type="Pfam" id="PF00933">
    <property type="entry name" value="Glyco_hydro_3"/>
    <property type="match status" value="1"/>
</dbReference>
<dbReference type="FunFam" id="3.20.20.300:FF:000005">
    <property type="entry name" value="Periplasmic beta-glucosidase"/>
    <property type="match status" value="1"/>
</dbReference>
<evidence type="ECO:0000256" key="11">
    <source>
        <dbReference type="RuleBase" id="RU361161"/>
    </source>
</evidence>
<dbReference type="eggNOG" id="COG1472">
    <property type="taxonomic scope" value="Bacteria"/>
</dbReference>
<dbReference type="InterPro" id="IPR001764">
    <property type="entry name" value="Glyco_hydro_3_N"/>
</dbReference>
<feature type="signal peptide" evidence="12">
    <location>
        <begin position="1"/>
        <end position="21"/>
    </location>
</feature>
<keyword evidence="5 12" id="KW-0732">Signal</keyword>
<organism evidence="14 15">
    <name type="scientific">Segatella oulorum</name>
    <dbReference type="NCBI Taxonomy" id="28136"/>
    <lineage>
        <taxon>Bacteria</taxon>
        <taxon>Pseudomonadati</taxon>
        <taxon>Bacteroidota</taxon>
        <taxon>Bacteroidia</taxon>
        <taxon>Bacteroidales</taxon>
        <taxon>Prevotellaceae</taxon>
        <taxon>Segatella</taxon>
    </lineage>
</organism>
<dbReference type="AlphaFoldDB" id="A0A1T4LNW1"/>
<dbReference type="NCBIfam" id="NF011678">
    <property type="entry name" value="PRK15098.1"/>
    <property type="match status" value="1"/>
</dbReference>
<evidence type="ECO:0000256" key="1">
    <source>
        <dbReference type="ARBA" id="ARBA00000448"/>
    </source>
</evidence>
<dbReference type="SMART" id="SM01217">
    <property type="entry name" value="Fn3_like"/>
    <property type="match status" value="1"/>
</dbReference>
<dbReference type="STRING" id="28136.SAMN02745202_00470"/>
<keyword evidence="8" id="KW-0119">Carbohydrate metabolism</keyword>
<keyword evidence="7 11" id="KW-0378">Hydrolase</keyword>